<dbReference type="Proteomes" id="UP000308489">
    <property type="component" value="Chromosome 1"/>
</dbReference>
<name>A0A4V6KBH9_HATHI</name>
<keyword evidence="3" id="KW-1185">Reference proteome</keyword>
<accession>A0A4V6KBH9</accession>
<dbReference type="EMBL" id="LR590481">
    <property type="protein sequence ID" value="VTQ82567.1"/>
    <property type="molecule type" value="Genomic_DNA"/>
</dbReference>
<feature type="region of interest" description="Disordered" evidence="1">
    <location>
        <begin position="36"/>
        <end position="57"/>
    </location>
</feature>
<dbReference type="AlphaFoldDB" id="A0A4V6KBH9"/>
<reference evidence="2 3" key="1">
    <citation type="submission" date="2019-05" db="EMBL/GenBank/DDBJ databases">
        <authorList>
            <consortium name="Pathogen Informatics"/>
        </authorList>
    </citation>
    <scope>NUCLEOTIDE SEQUENCE [LARGE SCALE GENOMIC DNA]</scope>
    <source>
        <strain evidence="2 3">NCTC503</strain>
    </source>
</reference>
<gene>
    <name evidence="2" type="ORF">NCTC503_00208</name>
</gene>
<proteinExistence type="predicted"/>
<organism evidence="2 3">
    <name type="scientific">Hathewaya histolytica</name>
    <name type="common">Clostridium histolyticum</name>
    <dbReference type="NCBI Taxonomy" id="1498"/>
    <lineage>
        <taxon>Bacteria</taxon>
        <taxon>Bacillati</taxon>
        <taxon>Bacillota</taxon>
        <taxon>Clostridia</taxon>
        <taxon>Eubacteriales</taxon>
        <taxon>Clostridiaceae</taxon>
        <taxon>Hathewaya</taxon>
    </lineage>
</organism>
<evidence type="ECO:0000313" key="3">
    <source>
        <dbReference type="Proteomes" id="UP000308489"/>
    </source>
</evidence>
<protein>
    <submittedName>
        <fullName evidence="2">Uncharacterized protein</fullName>
    </submittedName>
</protein>
<dbReference type="RefSeq" id="WP_138209032.1">
    <property type="nucleotide sequence ID" value="NZ_CBCRUQ010000010.1"/>
</dbReference>
<dbReference type="KEGG" id="hhw:NCTC503_00208"/>
<evidence type="ECO:0000313" key="2">
    <source>
        <dbReference type="EMBL" id="VTQ82567.1"/>
    </source>
</evidence>
<sequence length="119" mass="14360">MNFYRDEDFEVMDDYGYEDEGYELDYNRQMNMPPMTQPGGGFPKSAPPKNVPQKSMHTAGRRSLCDCFNRFTYLWLRNGRAFWIWLVAVYDTYIICYRWNGTRWVSAQIDKRRIEHFIC</sequence>
<dbReference type="OrthoDB" id="2068061at2"/>
<evidence type="ECO:0000256" key="1">
    <source>
        <dbReference type="SAM" id="MobiDB-lite"/>
    </source>
</evidence>